<reference evidence="1" key="1">
    <citation type="submission" date="2024-06" db="EMBL/GenBank/DDBJ databases">
        <title>Lacrimispora cavernae sp. nov., a novel anaerobe isolated from bat guano pile inside a cave.</title>
        <authorList>
            <person name="Miller S.L."/>
            <person name="Lu N."/>
            <person name="King J."/>
            <person name="Sankaranarayanan K."/>
            <person name="Lawson P.A."/>
        </authorList>
    </citation>
    <scope>NUCLEOTIDE SEQUENCE</scope>
    <source>
        <strain evidence="1">BS-2</strain>
    </source>
</reference>
<organism evidence="1">
    <name type="scientific">Lacrimispora sp. BS-2</name>
    <dbReference type="NCBI Taxonomy" id="3151850"/>
    <lineage>
        <taxon>Bacteria</taxon>
        <taxon>Bacillati</taxon>
        <taxon>Bacillota</taxon>
        <taxon>Clostridia</taxon>
        <taxon>Lachnospirales</taxon>
        <taxon>Lachnospiraceae</taxon>
        <taxon>Lacrimispora</taxon>
    </lineage>
</organism>
<protein>
    <submittedName>
        <fullName evidence="1">Uncharacterized protein</fullName>
    </submittedName>
</protein>
<name>A0AAU7PV23_9FIRM</name>
<evidence type="ECO:0000313" key="1">
    <source>
        <dbReference type="EMBL" id="XBS56042.1"/>
    </source>
</evidence>
<sequence length="82" mass="9448">MEAPIGLSTPYPDGLCCHYYDEFFGTLRSMIFDVTEKNIEITFGSPKINKWNTFLVGALNEKEIKVMLPQEKAGKDFYKITY</sequence>
<proteinExistence type="predicted"/>
<dbReference type="RefSeq" id="WP_349948672.1">
    <property type="nucleotide sequence ID" value="NZ_CP157940.1"/>
</dbReference>
<dbReference type="Gene3D" id="3.60.60.10">
    <property type="entry name" value="Penicillin V Acylase, Chain A"/>
    <property type="match status" value="1"/>
</dbReference>
<accession>A0AAU7PV23</accession>
<dbReference type="AlphaFoldDB" id="A0AAU7PV23"/>
<gene>
    <name evidence="1" type="ORF">ABFV83_09735</name>
</gene>
<dbReference type="EMBL" id="CP157940">
    <property type="protein sequence ID" value="XBS56042.1"/>
    <property type="molecule type" value="Genomic_DNA"/>
</dbReference>